<evidence type="ECO:0000256" key="1">
    <source>
        <dbReference type="ARBA" id="ARBA00022723"/>
    </source>
</evidence>
<evidence type="ECO:0000256" key="2">
    <source>
        <dbReference type="ARBA" id="ARBA00022771"/>
    </source>
</evidence>
<organism evidence="5 6">
    <name type="scientific">Acidihalobacter aeolianus</name>
    <dbReference type="NCBI Taxonomy" id="2792603"/>
    <lineage>
        <taxon>Bacteria</taxon>
        <taxon>Pseudomonadati</taxon>
        <taxon>Pseudomonadota</taxon>
        <taxon>Gammaproteobacteria</taxon>
        <taxon>Chromatiales</taxon>
        <taxon>Ectothiorhodospiraceae</taxon>
        <taxon>Acidihalobacter</taxon>
    </lineage>
</organism>
<keyword evidence="3" id="KW-0862">Zinc</keyword>
<evidence type="ECO:0000313" key="6">
    <source>
        <dbReference type="Proteomes" id="UP000095342"/>
    </source>
</evidence>
<dbReference type="SUPFAM" id="SSF90209">
    <property type="entry name" value="Ran binding protein zinc finger-like"/>
    <property type="match status" value="1"/>
</dbReference>
<accession>A0A1D8K424</accession>
<dbReference type="GO" id="GO:0008270">
    <property type="term" value="F:zinc ion binding"/>
    <property type="evidence" value="ECO:0007669"/>
    <property type="project" value="UniProtKB-KW"/>
</dbReference>
<proteinExistence type="predicted"/>
<dbReference type="PROSITE" id="PS01358">
    <property type="entry name" value="ZF_RANBP2_1"/>
    <property type="match status" value="1"/>
</dbReference>
<dbReference type="AlphaFoldDB" id="A0A1D8K424"/>
<gene>
    <name evidence="5" type="ORF">BJI67_00270</name>
</gene>
<keyword evidence="6" id="KW-1185">Reference proteome</keyword>
<keyword evidence="1" id="KW-0479">Metal-binding</keyword>
<evidence type="ECO:0000259" key="4">
    <source>
        <dbReference type="PROSITE" id="PS50199"/>
    </source>
</evidence>
<keyword evidence="2" id="KW-0863">Zinc-finger</keyword>
<feature type="domain" description="RanBP2-type" evidence="4">
    <location>
        <begin position="74"/>
        <end position="104"/>
    </location>
</feature>
<dbReference type="InterPro" id="IPR018551">
    <property type="entry name" value="DUF2007"/>
</dbReference>
<dbReference type="Proteomes" id="UP000095342">
    <property type="component" value="Chromosome"/>
</dbReference>
<dbReference type="Pfam" id="PF09413">
    <property type="entry name" value="DUF2007"/>
    <property type="match status" value="1"/>
</dbReference>
<dbReference type="EMBL" id="CP017448">
    <property type="protein sequence ID" value="AOV15702.1"/>
    <property type="molecule type" value="Genomic_DNA"/>
</dbReference>
<dbReference type="PROSITE" id="PS50199">
    <property type="entry name" value="ZF_RANBP2_2"/>
    <property type="match status" value="1"/>
</dbReference>
<sequence length="109" mass="11860">MKKVYASPDLLSAGHVRNLLEQNGIASQLRNYYLGGGIGDLPVNECWPEIWVDDSDVARAEQVVRELQEALAEPPGPPWICPACGERNEGQFGECWHCGATRPASVGTP</sequence>
<dbReference type="RefSeq" id="WP_070071303.1">
    <property type="nucleotide sequence ID" value="NZ_CP017448.1"/>
</dbReference>
<name>A0A1D8K424_9GAMM</name>
<protein>
    <recommendedName>
        <fullName evidence="4">RanBP2-type domain-containing protein</fullName>
    </recommendedName>
</protein>
<reference evidence="5 6" key="1">
    <citation type="submission" date="2016-09" db="EMBL/GenBank/DDBJ databases">
        <title>Acidihalobacter prosperus V6 (DSM14174).</title>
        <authorList>
            <person name="Khaleque H.N."/>
            <person name="Ramsay J.P."/>
            <person name="Murphy R.J.T."/>
            <person name="Kaksonen A.H."/>
            <person name="Boxall N.J."/>
            <person name="Watkin E.L.J."/>
        </authorList>
    </citation>
    <scope>NUCLEOTIDE SEQUENCE [LARGE SCALE GENOMIC DNA]</scope>
    <source>
        <strain evidence="5 6">V6</strain>
    </source>
</reference>
<evidence type="ECO:0000256" key="3">
    <source>
        <dbReference type="ARBA" id="ARBA00022833"/>
    </source>
</evidence>
<dbReference type="InterPro" id="IPR001876">
    <property type="entry name" value="Znf_RanBP2"/>
</dbReference>
<evidence type="ECO:0000313" key="5">
    <source>
        <dbReference type="EMBL" id="AOV15702.1"/>
    </source>
</evidence>
<dbReference type="KEGG" id="aaeo:BJI67_00270"/>
<dbReference type="InterPro" id="IPR036443">
    <property type="entry name" value="Znf_RanBP2_sf"/>
</dbReference>